<feature type="domain" description="NADP-dependent oxidoreductase" evidence="3">
    <location>
        <begin position="15"/>
        <end position="316"/>
    </location>
</feature>
<dbReference type="InterPro" id="IPR020471">
    <property type="entry name" value="AKR"/>
</dbReference>
<keyword evidence="5" id="KW-1185">Reference proteome</keyword>
<evidence type="ECO:0000256" key="2">
    <source>
        <dbReference type="SAM" id="MobiDB-lite"/>
    </source>
</evidence>
<dbReference type="InterPro" id="IPR023210">
    <property type="entry name" value="NADP_OxRdtase_dom"/>
</dbReference>
<dbReference type="Proteomes" id="UP001431429">
    <property type="component" value="Unassembled WGS sequence"/>
</dbReference>
<gene>
    <name evidence="4" type="ORF">NBG84_09715</name>
</gene>
<dbReference type="Gene3D" id="3.20.20.100">
    <property type="entry name" value="NADP-dependent oxidoreductase domain"/>
    <property type="match status" value="1"/>
</dbReference>
<dbReference type="InterPro" id="IPR050523">
    <property type="entry name" value="AKR_Detox_Biosynth"/>
</dbReference>
<accession>A0ABT0UME1</accession>
<dbReference type="PANTHER" id="PTHR43364">
    <property type="entry name" value="NADH-SPECIFIC METHYLGLYOXAL REDUCTASE-RELATED"/>
    <property type="match status" value="1"/>
</dbReference>
<organism evidence="4 5">
    <name type="scientific">Streptomyces albipurpureus</name>
    <dbReference type="NCBI Taxonomy" id="2897419"/>
    <lineage>
        <taxon>Bacteria</taxon>
        <taxon>Bacillati</taxon>
        <taxon>Actinomycetota</taxon>
        <taxon>Actinomycetes</taxon>
        <taxon>Kitasatosporales</taxon>
        <taxon>Streptomycetaceae</taxon>
        <taxon>Streptomyces</taxon>
    </lineage>
</organism>
<dbReference type="Pfam" id="PF00248">
    <property type="entry name" value="Aldo_ket_red"/>
    <property type="match status" value="1"/>
</dbReference>
<evidence type="ECO:0000256" key="1">
    <source>
        <dbReference type="ARBA" id="ARBA00023002"/>
    </source>
</evidence>
<comment type="caution">
    <text evidence="4">The sequence shown here is derived from an EMBL/GenBank/DDBJ whole genome shotgun (WGS) entry which is preliminary data.</text>
</comment>
<dbReference type="EMBL" id="JAMQAW010000008">
    <property type="protein sequence ID" value="MCM2388568.1"/>
    <property type="molecule type" value="Genomic_DNA"/>
</dbReference>
<evidence type="ECO:0000313" key="4">
    <source>
        <dbReference type="EMBL" id="MCM2388568.1"/>
    </source>
</evidence>
<proteinExistence type="predicted"/>
<protein>
    <submittedName>
        <fullName evidence="4">Aldo/keto reductase</fullName>
    </submittedName>
</protein>
<dbReference type="InterPro" id="IPR036812">
    <property type="entry name" value="NAD(P)_OxRdtase_dom_sf"/>
</dbReference>
<evidence type="ECO:0000313" key="5">
    <source>
        <dbReference type="Proteomes" id="UP001431429"/>
    </source>
</evidence>
<name>A0ABT0UME1_9ACTN</name>
<dbReference type="PANTHER" id="PTHR43364:SF4">
    <property type="entry name" value="NAD(P)-LINKED OXIDOREDUCTASE SUPERFAMILY PROTEIN"/>
    <property type="match status" value="1"/>
</dbReference>
<evidence type="ECO:0000259" key="3">
    <source>
        <dbReference type="Pfam" id="PF00248"/>
    </source>
</evidence>
<keyword evidence="1" id="KW-0560">Oxidoreductase</keyword>
<feature type="region of interest" description="Disordered" evidence="2">
    <location>
        <begin position="332"/>
        <end position="351"/>
    </location>
</feature>
<dbReference type="SUPFAM" id="SSF51430">
    <property type="entry name" value="NAD(P)-linked oxidoreductase"/>
    <property type="match status" value="1"/>
</dbReference>
<reference evidence="4" key="1">
    <citation type="submission" date="2022-06" db="EMBL/GenBank/DDBJ databases">
        <title>Genome public.</title>
        <authorList>
            <person name="Sun Q."/>
        </authorList>
    </citation>
    <scope>NUCLEOTIDE SEQUENCE</scope>
    <source>
        <strain evidence="4">CWNU-1</strain>
    </source>
</reference>
<dbReference type="PRINTS" id="PR00069">
    <property type="entry name" value="ALDKETRDTASE"/>
</dbReference>
<sequence length="351" mass="37996">MDYVNLGGTGLRVSRLALGTMMFGAWGNQDHDACVEMVHAALDAGVNFIDTADVYAFGETEEILGRALKGRRDSVVLATKFGEQMNHDEPLSRGASRRWITRAVEGSLRRLGTDHIDLYQLHRPDPGTDLDETLGALTDLIRQGKVRAIGSSAFTAEQLTEGQWTAERRGRERFTVEQLAYSAFARHAEAGTLPVCQRYDLGVMVYSPLNGGWLTGKYRAGAAAPADSRAVRNAEHFDHAQEAVRDRKYALVEEIATLAADTGHTMIELAIGFVLAHPAVSSAIIGPRTMEQLTAQLGAAEVRLGPEVMDRLDALVAPGTDVNPADCPYAPPALADPALRRRDHARGVGQG</sequence>
<dbReference type="RefSeq" id="WP_250918917.1">
    <property type="nucleotide sequence ID" value="NZ_JAMQAW010000008.1"/>
</dbReference>